<gene>
    <name evidence="1" type="ORF">GGQ80_003214</name>
</gene>
<evidence type="ECO:0000313" key="1">
    <source>
        <dbReference type="EMBL" id="MBB4155294.1"/>
    </source>
</evidence>
<keyword evidence="2" id="KW-1185">Reference proteome</keyword>
<dbReference type="AlphaFoldDB" id="A0A840FHW1"/>
<dbReference type="EMBL" id="JACIEV010000011">
    <property type="protein sequence ID" value="MBB4155294.1"/>
    <property type="molecule type" value="Genomic_DNA"/>
</dbReference>
<comment type="caution">
    <text evidence="1">The sequence shown here is derived from an EMBL/GenBank/DDBJ whole genome shotgun (WGS) entry which is preliminary data.</text>
</comment>
<protein>
    <submittedName>
        <fullName evidence="1">Uncharacterized protein</fullName>
    </submittedName>
</protein>
<proteinExistence type="predicted"/>
<dbReference type="RefSeq" id="WP_183986663.1">
    <property type="nucleotide sequence ID" value="NZ_JACIEV010000011.1"/>
</dbReference>
<sequence>MDETLSAALDHLRRFRATFNAGDHVDEESGLTADDLDAILAAIEPPADLESGGSLSIDDLGDVA</sequence>
<evidence type="ECO:0000313" key="2">
    <source>
        <dbReference type="Proteomes" id="UP000529795"/>
    </source>
</evidence>
<name>A0A840FHW1_9SPHN</name>
<dbReference type="Proteomes" id="UP000529795">
    <property type="component" value="Unassembled WGS sequence"/>
</dbReference>
<reference evidence="1 2" key="1">
    <citation type="submission" date="2020-08" db="EMBL/GenBank/DDBJ databases">
        <title>Genomic Encyclopedia of Type Strains, Phase IV (KMG-IV): sequencing the most valuable type-strain genomes for metagenomic binning, comparative biology and taxonomic classification.</title>
        <authorList>
            <person name="Goeker M."/>
        </authorList>
    </citation>
    <scope>NUCLEOTIDE SEQUENCE [LARGE SCALE GENOMIC DNA]</scope>
    <source>
        <strain evidence="1 2">YC6723</strain>
    </source>
</reference>
<accession>A0A840FHW1</accession>
<organism evidence="1 2">
    <name type="scientific">Sphingomonas jinjuensis</name>
    <dbReference type="NCBI Taxonomy" id="535907"/>
    <lineage>
        <taxon>Bacteria</taxon>
        <taxon>Pseudomonadati</taxon>
        <taxon>Pseudomonadota</taxon>
        <taxon>Alphaproteobacteria</taxon>
        <taxon>Sphingomonadales</taxon>
        <taxon>Sphingomonadaceae</taxon>
        <taxon>Sphingomonas</taxon>
    </lineage>
</organism>